<comment type="subcellular location">
    <subcellularLocation>
        <location evidence="1">Membrane</location>
        <topology evidence="1">Single-pass membrane protein</topology>
    </subcellularLocation>
    <subcellularLocation>
        <location evidence="17">Thylakoid</location>
    </subcellularLocation>
</comment>
<reference evidence="21" key="1">
    <citation type="submission" date="2021-02" db="EMBL/GenBank/DDBJ databases">
        <title>First Annotated Genome of the Yellow-green Alga Tribonema minus.</title>
        <authorList>
            <person name="Mahan K.M."/>
        </authorList>
    </citation>
    <scope>NUCLEOTIDE SEQUENCE</scope>
    <source>
        <strain evidence="21">UTEX B ZZ1240</strain>
    </source>
</reference>
<evidence type="ECO:0000256" key="11">
    <source>
        <dbReference type="ARBA" id="ARBA00023004"/>
    </source>
</evidence>
<dbReference type="Gene3D" id="1.20.5.700">
    <property type="entry name" value="Single helix bin"/>
    <property type="match status" value="1"/>
</dbReference>
<dbReference type="AlphaFoldDB" id="A0A835ZDT9"/>
<evidence type="ECO:0000256" key="10">
    <source>
        <dbReference type="ARBA" id="ARBA00022989"/>
    </source>
</evidence>
<dbReference type="Pfam" id="PF25471">
    <property type="entry name" value="TM_PetC"/>
    <property type="match status" value="1"/>
</dbReference>
<evidence type="ECO:0000313" key="22">
    <source>
        <dbReference type="Proteomes" id="UP000664859"/>
    </source>
</evidence>
<comment type="cofactor">
    <cofactor evidence="15">
        <name>[2Fe-2S] cluster</name>
        <dbReference type="ChEBI" id="CHEBI:190135"/>
    </cofactor>
</comment>
<evidence type="ECO:0000256" key="3">
    <source>
        <dbReference type="ARBA" id="ARBA00012952"/>
    </source>
</evidence>
<evidence type="ECO:0000256" key="8">
    <source>
        <dbReference type="ARBA" id="ARBA00022967"/>
    </source>
</evidence>
<feature type="chain" id="PRO_5032440123" description="plastoquinol--plastocyanin reductase" evidence="19">
    <location>
        <begin position="23"/>
        <end position="207"/>
    </location>
</feature>
<evidence type="ECO:0000259" key="20">
    <source>
        <dbReference type="PROSITE" id="PS51296"/>
    </source>
</evidence>
<dbReference type="InterPro" id="IPR014349">
    <property type="entry name" value="Rieske_Fe-S_prot"/>
</dbReference>
<gene>
    <name evidence="21" type="ORF">JKP88DRAFT_257129</name>
</gene>
<dbReference type="EC" id="7.1.1.6" evidence="3"/>
<evidence type="ECO:0000256" key="2">
    <source>
        <dbReference type="ARBA" id="ARBA00010651"/>
    </source>
</evidence>
<evidence type="ECO:0000256" key="7">
    <source>
        <dbReference type="ARBA" id="ARBA00022723"/>
    </source>
</evidence>
<dbReference type="InterPro" id="IPR057415">
    <property type="entry name" value="TM_PetC"/>
</dbReference>
<feature type="transmembrane region" description="Helical" evidence="18">
    <location>
        <begin position="45"/>
        <end position="67"/>
    </location>
</feature>
<evidence type="ECO:0000256" key="19">
    <source>
        <dbReference type="SAM" id="SignalP"/>
    </source>
</evidence>
<name>A0A835ZDT9_9STRA</name>
<dbReference type="InterPro" id="IPR005805">
    <property type="entry name" value="Rieske_Fe-S_prot_C"/>
</dbReference>
<dbReference type="SUPFAM" id="SSF50022">
    <property type="entry name" value="ISP domain"/>
    <property type="match status" value="1"/>
</dbReference>
<dbReference type="InterPro" id="IPR017941">
    <property type="entry name" value="Rieske_2Fe-2S"/>
</dbReference>
<keyword evidence="4" id="KW-0813">Transport</keyword>
<organism evidence="21 22">
    <name type="scientific">Tribonema minus</name>
    <dbReference type="NCBI Taxonomy" id="303371"/>
    <lineage>
        <taxon>Eukaryota</taxon>
        <taxon>Sar</taxon>
        <taxon>Stramenopiles</taxon>
        <taxon>Ochrophyta</taxon>
        <taxon>PX clade</taxon>
        <taxon>Xanthophyceae</taxon>
        <taxon>Tribonematales</taxon>
        <taxon>Tribonemataceae</taxon>
        <taxon>Tribonema</taxon>
    </lineage>
</organism>
<keyword evidence="10 18" id="KW-1133">Transmembrane helix</keyword>
<evidence type="ECO:0000256" key="12">
    <source>
        <dbReference type="ARBA" id="ARBA00023014"/>
    </source>
</evidence>
<keyword evidence="14" id="KW-1015">Disulfide bond</keyword>
<evidence type="ECO:0000256" key="1">
    <source>
        <dbReference type="ARBA" id="ARBA00004167"/>
    </source>
</evidence>
<evidence type="ECO:0000256" key="18">
    <source>
        <dbReference type="SAM" id="Phobius"/>
    </source>
</evidence>
<evidence type="ECO:0000256" key="15">
    <source>
        <dbReference type="ARBA" id="ARBA00034078"/>
    </source>
</evidence>
<keyword evidence="12" id="KW-0411">Iron-sulfur</keyword>
<dbReference type="FunFam" id="2.102.10.10:FF:000007">
    <property type="entry name" value="Cytochrome b6-f complex iron-sulfur subunit"/>
    <property type="match status" value="1"/>
</dbReference>
<dbReference type="Pfam" id="PF00355">
    <property type="entry name" value="Rieske"/>
    <property type="match status" value="1"/>
</dbReference>
<comment type="caution">
    <text evidence="21">The sequence shown here is derived from an EMBL/GenBank/DDBJ whole genome shotgun (WGS) entry which is preliminary data.</text>
</comment>
<evidence type="ECO:0000256" key="14">
    <source>
        <dbReference type="ARBA" id="ARBA00023157"/>
    </source>
</evidence>
<dbReference type="GO" id="GO:0009496">
    <property type="term" value="F:plastoquinol--plastocyanin reductase activity"/>
    <property type="evidence" value="ECO:0007669"/>
    <property type="project" value="UniProtKB-EC"/>
</dbReference>
<keyword evidence="13 18" id="KW-0472">Membrane</keyword>
<dbReference type="GO" id="GO:0046872">
    <property type="term" value="F:metal ion binding"/>
    <property type="evidence" value="ECO:0007669"/>
    <property type="project" value="UniProtKB-KW"/>
</dbReference>
<dbReference type="CDD" id="cd03471">
    <property type="entry name" value="Rieske_cytochrome_b6f"/>
    <property type="match status" value="1"/>
</dbReference>
<evidence type="ECO:0000256" key="4">
    <source>
        <dbReference type="ARBA" id="ARBA00022448"/>
    </source>
</evidence>
<keyword evidence="7" id="KW-0479">Metal-binding</keyword>
<comment type="similarity">
    <text evidence="2">Belongs to the Rieske iron-sulfur protein family.</text>
</comment>
<dbReference type="EMBL" id="JAFCMP010000068">
    <property type="protein sequence ID" value="KAG5188509.1"/>
    <property type="molecule type" value="Genomic_DNA"/>
</dbReference>
<accession>A0A835ZDT9</accession>
<dbReference type="Proteomes" id="UP000664859">
    <property type="component" value="Unassembled WGS sequence"/>
</dbReference>
<dbReference type="OrthoDB" id="1637982at2759"/>
<dbReference type="GO" id="GO:0016020">
    <property type="term" value="C:membrane"/>
    <property type="evidence" value="ECO:0007669"/>
    <property type="project" value="UniProtKB-SubCell"/>
</dbReference>
<proteinExistence type="inferred from homology"/>
<protein>
    <recommendedName>
        <fullName evidence="3">plastoquinol--plastocyanin reductase</fullName>
        <ecNumber evidence="3">7.1.1.6</ecNumber>
    </recommendedName>
</protein>
<dbReference type="GO" id="GO:0009579">
    <property type="term" value="C:thylakoid"/>
    <property type="evidence" value="ECO:0007669"/>
    <property type="project" value="UniProtKB-SubCell"/>
</dbReference>
<evidence type="ECO:0000256" key="5">
    <source>
        <dbReference type="ARBA" id="ARBA00022692"/>
    </source>
</evidence>
<dbReference type="PANTHER" id="PTHR10134">
    <property type="entry name" value="CYTOCHROME B-C1 COMPLEX SUBUNIT RIESKE, MITOCHONDRIAL"/>
    <property type="match status" value="1"/>
</dbReference>
<keyword evidence="5 18" id="KW-0812">Transmembrane</keyword>
<feature type="domain" description="Rieske" evidence="20">
    <location>
        <begin position="91"/>
        <end position="191"/>
    </location>
</feature>
<keyword evidence="9" id="KW-0249">Electron transport</keyword>
<evidence type="ECO:0000256" key="13">
    <source>
        <dbReference type="ARBA" id="ARBA00023136"/>
    </source>
</evidence>
<evidence type="ECO:0000256" key="17">
    <source>
        <dbReference type="ARBA" id="ARBA00060385"/>
    </source>
</evidence>
<keyword evidence="11" id="KW-0408">Iron</keyword>
<keyword evidence="19" id="KW-0732">Signal</keyword>
<evidence type="ECO:0000256" key="9">
    <source>
        <dbReference type="ARBA" id="ARBA00022982"/>
    </source>
</evidence>
<dbReference type="Gene3D" id="2.102.10.10">
    <property type="entry name" value="Rieske [2Fe-2S] iron-sulphur domain"/>
    <property type="match status" value="1"/>
</dbReference>
<keyword evidence="8" id="KW-1278">Translocase</keyword>
<dbReference type="InterPro" id="IPR036922">
    <property type="entry name" value="Rieske_2Fe-2S_sf"/>
</dbReference>
<keyword evidence="22" id="KW-1185">Reference proteome</keyword>
<evidence type="ECO:0000256" key="6">
    <source>
        <dbReference type="ARBA" id="ARBA00022714"/>
    </source>
</evidence>
<dbReference type="PROSITE" id="PS51296">
    <property type="entry name" value="RIESKE"/>
    <property type="match status" value="1"/>
</dbReference>
<evidence type="ECO:0000256" key="16">
    <source>
        <dbReference type="ARBA" id="ARBA00047828"/>
    </source>
</evidence>
<feature type="signal peptide" evidence="19">
    <location>
        <begin position="1"/>
        <end position="22"/>
    </location>
</feature>
<dbReference type="GO" id="GO:0051537">
    <property type="term" value="F:2 iron, 2 sulfur cluster binding"/>
    <property type="evidence" value="ECO:0007669"/>
    <property type="project" value="UniProtKB-KW"/>
</dbReference>
<dbReference type="NCBIfam" id="NF010001">
    <property type="entry name" value="PRK13474.1"/>
    <property type="match status" value="1"/>
</dbReference>
<dbReference type="PRINTS" id="PR00162">
    <property type="entry name" value="RIESKE"/>
</dbReference>
<keyword evidence="6" id="KW-0001">2Fe-2S</keyword>
<sequence>MYGCSLSHCVSLCLVLQPVTRSTTAMSAADEAYVPDMGRRQALNLILVSFTGVTVLGLAIPYVALFVPKHAEGGRSGSVVARDALGQEVTSEGWLATHLPGSRELVEGMKGDATYLIVDKDELHGKAIRDLGIVAVCTHMGCVVPWNAAENKFICPCHASQYDANGRVVRGPAPLSLALSHVDTGSGKVLLRPWTETDFRTGEAPWW</sequence>
<comment type="catalytic activity">
    <reaction evidence="16">
        <text>2 oxidized [plastocyanin] + a plastoquinol + 2 H(+)(in) = 2 reduced [plastocyanin] + a plastoquinone + 4 H(+)(out)</text>
        <dbReference type="Rhea" id="RHEA:22148"/>
        <dbReference type="Rhea" id="RHEA-COMP:9561"/>
        <dbReference type="Rhea" id="RHEA-COMP:9562"/>
        <dbReference type="Rhea" id="RHEA-COMP:10039"/>
        <dbReference type="Rhea" id="RHEA-COMP:10040"/>
        <dbReference type="ChEBI" id="CHEBI:15378"/>
        <dbReference type="ChEBI" id="CHEBI:17757"/>
        <dbReference type="ChEBI" id="CHEBI:29036"/>
        <dbReference type="ChEBI" id="CHEBI:49552"/>
        <dbReference type="ChEBI" id="CHEBI:62192"/>
        <dbReference type="EC" id="7.1.1.6"/>
    </reaction>
</comment>
<evidence type="ECO:0000313" key="21">
    <source>
        <dbReference type="EMBL" id="KAG5188509.1"/>
    </source>
</evidence>